<dbReference type="GeneID" id="80914434"/>
<sequence length="177" mass="19643">MALNPIACEHCRAKKCKSHIALNVKLYLWLAATPKDRLAETEAALFSALTTIGLIDNNGAGLAQLLVNVSAPSLRGRSKVEKQDEWKRLPLRSGQQLLIWLEEKSQTDYHAQHPVPSPPNEHPQSTQSDEFASNEPTEAVETSAEPSSIDNAATARTPTNIHLTTQFQDSAQWRNYF</sequence>
<feature type="region of interest" description="Disordered" evidence="1">
    <location>
        <begin position="108"/>
        <end position="157"/>
    </location>
</feature>
<comment type="caution">
    <text evidence="2">The sequence shown here is derived from an EMBL/GenBank/DDBJ whole genome shotgun (WGS) entry which is preliminary data.</text>
</comment>
<organism evidence="2 3">
    <name type="scientific">Didymosphaeria variabile</name>
    <dbReference type="NCBI Taxonomy" id="1932322"/>
    <lineage>
        <taxon>Eukaryota</taxon>
        <taxon>Fungi</taxon>
        <taxon>Dikarya</taxon>
        <taxon>Ascomycota</taxon>
        <taxon>Pezizomycotina</taxon>
        <taxon>Dothideomycetes</taxon>
        <taxon>Pleosporomycetidae</taxon>
        <taxon>Pleosporales</taxon>
        <taxon>Massarineae</taxon>
        <taxon>Didymosphaeriaceae</taxon>
        <taxon>Didymosphaeria</taxon>
    </lineage>
</organism>
<dbReference type="RefSeq" id="XP_056066771.1">
    <property type="nucleotide sequence ID" value="XM_056219644.1"/>
</dbReference>
<dbReference type="OrthoDB" id="3862662at2759"/>
<evidence type="ECO:0000313" key="3">
    <source>
        <dbReference type="Proteomes" id="UP001140513"/>
    </source>
</evidence>
<evidence type="ECO:0000313" key="2">
    <source>
        <dbReference type="EMBL" id="KAJ4346971.1"/>
    </source>
</evidence>
<evidence type="ECO:0000256" key="1">
    <source>
        <dbReference type="SAM" id="MobiDB-lite"/>
    </source>
</evidence>
<feature type="compositionally biased region" description="Polar residues" evidence="1">
    <location>
        <begin position="144"/>
        <end position="157"/>
    </location>
</feature>
<dbReference type="AlphaFoldDB" id="A0A9W9C6L2"/>
<reference evidence="2" key="1">
    <citation type="submission" date="2022-10" db="EMBL/GenBank/DDBJ databases">
        <title>Tapping the CABI collections for fungal endophytes: first genome assemblies for Collariella, Neodidymelliopsis, Ascochyta clinopodiicola, Didymella pomorum, Didymosphaeria variabile, Neocosmospora piperis and Neocucurbitaria cava.</title>
        <authorList>
            <person name="Hill R."/>
        </authorList>
    </citation>
    <scope>NUCLEOTIDE SEQUENCE</scope>
    <source>
        <strain evidence="2">IMI 356815</strain>
    </source>
</reference>
<name>A0A9W9C6L2_9PLEO</name>
<dbReference type="EMBL" id="JAPEUX010000008">
    <property type="protein sequence ID" value="KAJ4346971.1"/>
    <property type="molecule type" value="Genomic_DNA"/>
</dbReference>
<protein>
    <submittedName>
        <fullName evidence="2">Uncharacterized protein</fullName>
    </submittedName>
</protein>
<accession>A0A9W9C6L2</accession>
<keyword evidence="3" id="KW-1185">Reference proteome</keyword>
<dbReference type="Proteomes" id="UP001140513">
    <property type="component" value="Unassembled WGS sequence"/>
</dbReference>
<gene>
    <name evidence="2" type="ORF">N0V89_010904</name>
</gene>
<proteinExistence type="predicted"/>
<feature type="compositionally biased region" description="Polar residues" evidence="1">
    <location>
        <begin position="122"/>
        <end position="136"/>
    </location>
</feature>